<dbReference type="PATRIC" id="fig|999408.3.peg.1176"/>
<evidence type="ECO:0000313" key="3">
    <source>
        <dbReference type="Proteomes" id="UP000013085"/>
    </source>
</evidence>
<reference evidence="2 3" key="1">
    <citation type="submission" date="2013-01" db="EMBL/GenBank/DDBJ databases">
        <title>The Genome Sequence of Clostridium clostridioforme 90A8.</title>
        <authorList>
            <consortium name="The Broad Institute Genome Sequencing Platform"/>
            <person name="Earl A."/>
            <person name="Ward D."/>
            <person name="Feldgarden M."/>
            <person name="Gevers D."/>
            <person name="Courvalin P."/>
            <person name="Lambert T."/>
            <person name="Walker B."/>
            <person name="Young S.K."/>
            <person name="Zeng Q."/>
            <person name="Gargeya S."/>
            <person name="Fitzgerald M."/>
            <person name="Haas B."/>
            <person name="Abouelleil A."/>
            <person name="Alvarado L."/>
            <person name="Arachchi H.M."/>
            <person name="Berlin A.M."/>
            <person name="Chapman S.B."/>
            <person name="Dewar J."/>
            <person name="Goldberg J."/>
            <person name="Griggs A."/>
            <person name="Gujja S."/>
            <person name="Hansen M."/>
            <person name="Howarth C."/>
            <person name="Imamovic A."/>
            <person name="Larimer J."/>
            <person name="McCowan C."/>
            <person name="Murphy C."/>
            <person name="Neiman D."/>
            <person name="Pearson M."/>
            <person name="Priest M."/>
            <person name="Roberts A."/>
            <person name="Saif S."/>
            <person name="Shea T."/>
            <person name="Sisk P."/>
            <person name="Sykes S."/>
            <person name="Wortman J."/>
            <person name="Nusbaum C."/>
            <person name="Birren B."/>
        </authorList>
    </citation>
    <scope>NUCLEOTIDE SEQUENCE [LARGE SCALE GENOMIC DNA]</scope>
    <source>
        <strain evidence="2 3">90A8</strain>
    </source>
</reference>
<dbReference type="Proteomes" id="UP000013085">
    <property type="component" value="Unassembled WGS sequence"/>
</dbReference>
<dbReference type="EMBL" id="AGYR01000007">
    <property type="protein sequence ID" value="ENZ18781.1"/>
    <property type="molecule type" value="Genomic_DNA"/>
</dbReference>
<proteinExistence type="predicted"/>
<feature type="domain" description="Anti-sigma-28 factor FlgM C-terminal" evidence="1">
    <location>
        <begin position="86"/>
        <end position="121"/>
    </location>
</feature>
<protein>
    <recommendedName>
        <fullName evidence="1">Anti-sigma-28 factor FlgM C-terminal domain-containing protein</fullName>
    </recommendedName>
</protein>
<name>A0A0E2HEX4_9FIRM</name>
<dbReference type="HOGENOM" id="CLU_174677_0_0_9"/>
<dbReference type="InterPro" id="IPR035890">
    <property type="entry name" value="Anti-sigma-28_factor_FlgM_sf"/>
</dbReference>
<gene>
    <name evidence="2" type="ORF">HMPREF1090_01098</name>
</gene>
<comment type="caution">
    <text evidence="2">The sequence shown here is derived from an EMBL/GenBank/DDBJ whole genome shotgun (WGS) entry which is preliminary data.</text>
</comment>
<accession>A0A0E2HEX4</accession>
<organism evidence="2 3">
    <name type="scientific">[Clostridium] clostridioforme 90A8</name>
    <dbReference type="NCBI Taxonomy" id="999408"/>
    <lineage>
        <taxon>Bacteria</taxon>
        <taxon>Bacillati</taxon>
        <taxon>Bacillota</taxon>
        <taxon>Clostridia</taxon>
        <taxon>Lachnospirales</taxon>
        <taxon>Lachnospiraceae</taxon>
        <taxon>Enterocloster</taxon>
    </lineage>
</organism>
<sequence length="124" mass="13696">MVSKVPGYERRFFIPILSQKENAMNIKLYAGNADYPDYRTLSPAASKPALPADKAAGNYDKATFSRTQAPADDTDFAHILAREAAGSLKQGASQEKIMELQQQIASGTYKPNARRIAERILGYR</sequence>
<dbReference type="AlphaFoldDB" id="A0A0E2HEX4"/>
<dbReference type="Pfam" id="PF04316">
    <property type="entry name" value="FlgM"/>
    <property type="match status" value="1"/>
</dbReference>
<evidence type="ECO:0000313" key="2">
    <source>
        <dbReference type="EMBL" id="ENZ18781.1"/>
    </source>
</evidence>
<evidence type="ECO:0000259" key="1">
    <source>
        <dbReference type="Pfam" id="PF04316"/>
    </source>
</evidence>
<dbReference type="SUPFAM" id="SSF101498">
    <property type="entry name" value="Anti-sigma factor FlgM"/>
    <property type="match status" value="1"/>
</dbReference>
<dbReference type="InterPro" id="IPR031316">
    <property type="entry name" value="FlgM_C"/>
</dbReference>